<dbReference type="InterPro" id="IPR039049">
    <property type="entry name" value="ELOB"/>
</dbReference>
<name>A0ABD6EWL6_9BILA</name>
<dbReference type="PANTHER" id="PTHR13248:SF4">
    <property type="entry name" value="ELONGIN B"/>
    <property type="match status" value="1"/>
</dbReference>
<sequence length="143" mass="16198">MDLYFEVLRRKTHIFCDVKENAQVLELKKIIEGILKIPPNQQILKKQNDGGGWIEMEEGKSLAEYGFTQRIARAQAPATIGLMVIGEDEDVMIEPLSVPPPVPDVMRQKSVPISIILKCRLCWSKVSLRFSKLGFVIIPYQSS</sequence>
<keyword evidence="2" id="KW-1185">Reference proteome</keyword>
<dbReference type="EMBL" id="JBGFUD010016898">
    <property type="protein sequence ID" value="MFH4984353.1"/>
    <property type="molecule type" value="Genomic_DNA"/>
</dbReference>
<dbReference type="SUPFAM" id="SSF54236">
    <property type="entry name" value="Ubiquitin-like"/>
    <property type="match status" value="1"/>
</dbReference>
<evidence type="ECO:0008006" key="3">
    <source>
        <dbReference type="Google" id="ProtNLM"/>
    </source>
</evidence>
<accession>A0ABD6EWL6</accession>
<dbReference type="Proteomes" id="UP001608902">
    <property type="component" value="Unassembled WGS sequence"/>
</dbReference>
<evidence type="ECO:0000313" key="1">
    <source>
        <dbReference type="EMBL" id="MFH4984353.1"/>
    </source>
</evidence>
<gene>
    <name evidence="1" type="ORF">AB6A40_011062</name>
</gene>
<dbReference type="PANTHER" id="PTHR13248">
    <property type="entry name" value="TRANSCRIPTION ELONGATION FACTOR B POLYPEPTIDE 2"/>
    <property type="match status" value="1"/>
</dbReference>
<organism evidence="1 2">
    <name type="scientific">Gnathostoma spinigerum</name>
    <dbReference type="NCBI Taxonomy" id="75299"/>
    <lineage>
        <taxon>Eukaryota</taxon>
        <taxon>Metazoa</taxon>
        <taxon>Ecdysozoa</taxon>
        <taxon>Nematoda</taxon>
        <taxon>Chromadorea</taxon>
        <taxon>Rhabditida</taxon>
        <taxon>Spirurina</taxon>
        <taxon>Gnathostomatomorpha</taxon>
        <taxon>Gnathostomatoidea</taxon>
        <taxon>Gnathostomatidae</taxon>
        <taxon>Gnathostoma</taxon>
    </lineage>
</organism>
<dbReference type="AlphaFoldDB" id="A0ABD6EWL6"/>
<evidence type="ECO:0000313" key="2">
    <source>
        <dbReference type="Proteomes" id="UP001608902"/>
    </source>
</evidence>
<comment type="caution">
    <text evidence="1">The sequence shown here is derived from an EMBL/GenBank/DDBJ whole genome shotgun (WGS) entry which is preliminary data.</text>
</comment>
<dbReference type="Gene3D" id="3.10.20.90">
    <property type="entry name" value="Phosphatidylinositol 3-kinase Catalytic Subunit, Chain A, domain 1"/>
    <property type="match status" value="1"/>
</dbReference>
<proteinExistence type="predicted"/>
<protein>
    <recommendedName>
        <fullName evidence="3">Ubiquitin-like domain-containing protein</fullName>
    </recommendedName>
</protein>
<reference evidence="1 2" key="1">
    <citation type="submission" date="2024-08" db="EMBL/GenBank/DDBJ databases">
        <title>Gnathostoma spinigerum genome.</title>
        <authorList>
            <person name="Gonzalez-Bertolin B."/>
            <person name="Monzon S."/>
            <person name="Zaballos A."/>
            <person name="Jimenez P."/>
            <person name="Dekumyoy P."/>
            <person name="Varona S."/>
            <person name="Cuesta I."/>
            <person name="Sumanam S."/>
            <person name="Adisakwattana P."/>
            <person name="Gasser R.B."/>
            <person name="Hernandez-Gonzalez A."/>
            <person name="Young N.D."/>
            <person name="Perteguer M.J."/>
        </authorList>
    </citation>
    <scope>NUCLEOTIDE SEQUENCE [LARGE SCALE GENOMIC DNA]</scope>
    <source>
        <strain evidence="1">AL3</strain>
        <tissue evidence="1">Liver</tissue>
    </source>
</reference>
<dbReference type="InterPro" id="IPR029071">
    <property type="entry name" value="Ubiquitin-like_domsf"/>
</dbReference>